<evidence type="ECO:0000259" key="2">
    <source>
        <dbReference type="Pfam" id="PF10400"/>
    </source>
</evidence>
<feature type="domain" description="Transcription regulator PadR N-terminal" evidence="1">
    <location>
        <begin position="9"/>
        <end position="81"/>
    </location>
</feature>
<feature type="domain" description="Transcription regulator PadR C-terminal" evidence="2">
    <location>
        <begin position="95"/>
        <end position="179"/>
    </location>
</feature>
<reference evidence="3" key="1">
    <citation type="journal article" date="2014" name="Int. J. Syst. Evol. Microbiol.">
        <title>Complete genome sequence of Corynebacterium casei LMG S-19264T (=DSM 44701T), isolated from a smear-ripened cheese.</title>
        <authorList>
            <consortium name="US DOE Joint Genome Institute (JGI-PGF)"/>
            <person name="Walter F."/>
            <person name="Albersmeier A."/>
            <person name="Kalinowski J."/>
            <person name="Ruckert C."/>
        </authorList>
    </citation>
    <scope>NUCLEOTIDE SEQUENCE</scope>
    <source>
        <strain evidence="3">CGMCC 1.15085</strain>
    </source>
</reference>
<dbReference type="InterPro" id="IPR036388">
    <property type="entry name" value="WH-like_DNA-bd_sf"/>
</dbReference>
<dbReference type="PANTHER" id="PTHR43252">
    <property type="entry name" value="TRANSCRIPTIONAL REGULATOR YQJI"/>
    <property type="match status" value="1"/>
</dbReference>
<dbReference type="Proteomes" id="UP000636793">
    <property type="component" value="Unassembled WGS sequence"/>
</dbReference>
<dbReference type="Gene3D" id="6.10.140.190">
    <property type="match status" value="1"/>
</dbReference>
<dbReference type="Pfam" id="PF03551">
    <property type="entry name" value="PadR"/>
    <property type="match status" value="1"/>
</dbReference>
<keyword evidence="4" id="KW-1185">Reference proteome</keyword>
<dbReference type="PANTHER" id="PTHR43252:SF4">
    <property type="entry name" value="TRANSCRIPTIONAL REGULATORY PROTEIN"/>
    <property type="match status" value="1"/>
</dbReference>
<dbReference type="InterPro" id="IPR018309">
    <property type="entry name" value="Tscrpt_reg_PadR_C"/>
</dbReference>
<dbReference type="AlphaFoldDB" id="A0A916SWT2"/>
<proteinExistence type="predicted"/>
<evidence type="ECO:0000313" key="4">
    <source>
        <dbReference type="Proteomes" id="UP000636793"/>
    </source>
</evidence>
<dbReference type="EMBL" id="BMHI01000001">
    <property type="protein sequence ID" value="GGB20497.1"/>
    <property type="molecule type" value="Genomic_DNA"/>
</dbReference>
<evidence type="ECO:0000313" key="3">
    <source>
        <dbReference type="EMBL" id="GGB20497.1"/>
    </source>
</evidence>
<evidence type="ECO:0000259" key="1">
    <source>
        <dbReference type="Pfam" id="PF03551"/>
    </source>
</evidence>
<dbReference type="Pfam" id="PF10400">
    <property type="entry name" value="Vir_act_alpha_C"/>
    <property type="match status" value="1"/>
</dbReference>
<accession>A0A916SWT2</accession>
<dbReference type="Gene3D" id="1.10.10.10">
    <property type="entry name" value="Winged helix-like DNA-binding domain superfamily/Winged helix DNA-binding domain"/>
    <property type="match status" value="1"/>
</dbReference>
<dbReference type="RefSeq" id="WP_229749442.1">
    <property type="nucleotide sequence ID" value="NZ_BMHI01000001.1"/>
</dbReference>
<organism evidence="3 4">
    <name type="scientific">Flexivirga endophytica</name>
    <dbReference type="NCBI Taxonomy" id="1849103"/>
    <lineage>
        <taxon>Bacteria</taxon>
        <taxon>Bacillati</taxon>
        <taxon>Actinomycetota</taxon>
        <taxon>Actinomycetes</taxon>
        <taxon>Micrococcales</taxon>
        <taxon>Dermacoccaceae</taxon>
        <taxon>Flexivirga</taxon>
    </lineage>
</organism>
<reference evidence="3" key="2">
    <citation type="submission" date="2020-09" db="EMBL/GenBank/DDBJ databases">
        <authorList>
            <person name="Sun Q."/>
            <person name="Zhou Y."/>
        </authorList>
    </citation>
    <scope>NUCLEOTIDE SEQUENCE</scope>
    <source>
        <strain evidence="3">CGMCC 1.15085</strain>
    </source>
</reference>
<dbReference type="InterPro" id="IPR005149">
    <property type="entry name" value="Tscrpt_reg_PadR_N"/>
</dbReference>
<dbReference type="SUPFAM" id="SSF46785">
    <property type="entry name" value="Winged helix' DNA-binding domain"/>
    <property type="match status" value="1"/>
</dbReference>
<sequence length="180" mass="20436">MISALGHALLGLLAREPTTGYRLTRLMDRDLAYFWAAKHSQIYPELARLERDGHVRHTVVGGAGPRPTKRYELTADGRRALVEWLATEPEPTVERDPTLLRVSSLWLLEREAARAVVGRVRRLSTERLALYERFAAEFDSEPAASDPTAPVFATRATVEMGIRSQRARLDWCDWLDQRLA</sequence>
<dbReference type="InterPro" id="IPR036390">
    <property type="entry name" value="WH_DNA-bd_sf"/>
</dbReference>
<name>A0A916SWT2_9MICO</name>
<protein>
    <submittedName>
        <fullName evidence="3">PadR family transcriptional regulator</fullName>
    </submittedName>
</protein>
<comment type="caution">
    <text evidence="3">The sequence shown here is derived from an EMBL/GenBank/DDBJ whole genome shotgun (WGS) entry which is preliminary data.</text>
</comment>
<gene>
    <name evidence="3" type="primary">padR</name>
    <name evidence="3" type="ORF">GCM10011492_08020</name>
</gene>